<reference evidence="2 3" key="1">
    <citation type="submission" date="2018-06" db="EMBL/GenBank/DDBJ databases">
        <title>Genomic Encyclopedia of Type Strains, Phase IV (KMG-IV): sequencing the most valuable type-strain genomes for metagenomic binning, comparative biology and taxonomic classification.</title>
        <authorList>
            <person name="Goeker M."/>
        </authorList>
    </citation>
    <scope>NUCLEOTIDE SEQUENCE [LARGE SCALE GENOMIC DNA]</scope>
    <source>
        <strain evidence="2 3">DSM 5</strain>
    </source>
</reference>
<comment type="caution">
    <text evidence="2">The sequence shown here is derived from an EMBL/GenBank/DDBJ whole genome shotgun (WGS) entry which is preliminary data.</text>
</comment>
<sequence length="184" mass="21475">MRIASGSFSYKVGHYMKKKLLVLFIFICISFYFTPLWSVFTFTETRSEKPSIHYISMNAEKEFQFIFTHTIHLTDVIESYKVLDSEEILLISMQYTDVAIGMPGYAEEGQTLEYENGVYTLRYDESILPNFTLHIGDVNYGLSLKYGEKNFNLKKELVRGKSYLFEVKKLSLYQKMKGVKLNGR</sequence>
<evidence type="ECO:0000313" key="2">
    <source>
        <dbReference type="EMBL" id="PZX07790.1"/>
    </source>
</evidence>
<dbReference type="Proteomes" id="UP000248646">
    <property type="component" value="Unassembled WGS sequence"/>
</dbReference>
<protein>
    <submittedName>
        <fullName evidence="2">Uncharacterized protein DUF1850</fullName>
    </submittedName>
</protein>
<dbReference type="AlphaFoldDB" id="A0A2W7MLY5"/>
<keyword evidence="3" id="KW-1185">Reference proteome</keyword>
<proteinExistence type="predicted"/>
<dbReference type="Pfam" id="PF08905">
    <property type="entry name" value="DUF1850"/>
    <property type="match status" value="1"/>
</dbReference>
<feature type="transmembrane region" description="Helical" evidence="1">
    <location>
        <begin position="20"/>
        <end position="40"/>
    </location>
</feature>
<evidence type="ECO:0000256" key="1">
    <source>
        <dbReference type="SAM" id="Phobius"/>
    </source>
</evidence>
<keyword evidence="1" id="KW-0812">Transmembrane</keyword>
<keyword evidence="1" id="KW-0472">Membrane</keyword>
<keyword evidence="1" id="KW-1133">Transmembrane helix</keyword>
<dbReference type="InterPro" id="IPR015001">
    <property type="entry name" value="DUF1850"/>
</dbReference>
<organism evidence="2 3">
    <name type="scientific">Psychrobacillus insolitus</name>
    <dbReference type="NCBI Taxonomy" id="1461"/>
    <lineage>
        <taxon>Bacteria</taxon>
        <taxon>Bacillati</taxon>
        <taxon>Bacillota</taxon>
        <taxon>Bacilli</taxon>
        <taxon>Bacillales</taxon>
        <taxon>Bacillaceae</taxon>
        <taxon>Psychrobacillus</taxon>
    </lineage>
</organism>
<dbReference type="EMBL" id="QKZI01000001">
    <property type="protein sequence ID" value="PZX07790.1"/>
    <property type="molecule type" value="Genomic_DNA"/>
</dbReference>
<name>A0A2W7MLY5_9BACI</name>
<evidence type="ECO:0000313" key="3">
    <source>
        <dbReference type="Proteomes" id="UP000248646"/>
    </source>
</evidence>
<accession>A0A2W7MLY5</accession>
<gene>
    <name evidence="2" type="ORF">C7437_101912</name>
</gene>